<protein>
    <submittedName>
        <fullName evidence="2">Uncharacterized protein</fullName>
    </submittedName>
</protein>
<gene>
    <name evidence="2" type="ORF">TrLO_g13980</name>
</gene>
<sequence length="256" mass="29358">MSTYQKQLEWSRSVTKRNNEMSRSVELQKDKDHASMFKPKTSYGSGGRMRIVDEGGRSKDHKSLHVHRQEKARLEKTRVHSLTINKKHLPPSTSTPHVYKPEQVVRLVDGDDTPGSSSNNTHGYRQAYEEEQLNPSNYASEHAGVEDEGFFYDQLVKEREEWGEERRRMLNVIQVQQLEIERIRGEGREKAVEVARTFGDAVGVFEERLIGVEQGVAQELKLLRSRLGERGEDGRLEGIEKQLKWIVESMGGKAGR</sequence>
<organism evidence="2 3">
    <name type="scientific">Triparma laevis f. longispina</name>
    <dbReference type="NCBI Taxonomy" id="1714387"/>
    <lineage>
        <taxon>Eukaryota</taxon>
        <taxon>Sar</taxon>
        <taxon>Stramenopiles</taxon>
        <taxon>Ochrophyta</taxon>
        <taxon>Bolidophyceae</taxon>
        <taxon>Parmales</taxon>
        <taxon>Triparmaceae</taxon>
        <taxon>Triparma</taxon>
    </lineage>
</organism>
<feature type="compositionally biased region" description="Basic and acidic residues" evidence="1">
    <location>
        <begin position="50"/>
        <end position="67"/>
    </location>
</feature>
<proteinExistence type="predicted"/>
<reference evidence="3" key="1">
    <citation type="journal article" date="2023" name="Commun. Biol.">
        <title>Genome analysis of Parmales, the sister group of diatoms, reveals the evolutionary specialization of diatoms from phago-mixotrophs to photoautotrophs.</title>
        <authorList>
            <person name="Ban H."/>
            <person name="Sato S."/>
            <person name="Yoshikawa S."/>
            <person name="Yamada K."/>
            <person name="Nakamura Y."/>
            <person name="Ichinomiya M."/>
            <person name="Sato N."/>
            <person name="Blanc-Mathieu R."/>
            <person name="Endo H."/>
            <person name="Kuwata A."/>
            <person name="Ogata H."/>
        </authorList>
    </citation>
    <scope>NUCLEOTIDE SEQUENCE [LARGE SCALE GENOMIC DNA]</scope>
    <source>
        <strain evidence="3">NIES 3700</strain>
    </source>
</reference>
<dbReference type="AlphaFoldDB" id="A0A9W7CCP4"/>
<evidence type="ECO:0000313" key="2">
    <source>
        <dbReference type="EMBL" id="GMI03343.1"/>
    </source>
</evidence>
<dbReference type="Proteomes" id="UP001165122">
    <property type="component" value="Unassembled WGS sequence"/>
</dbReference>
<evidence type="ECO:0000313" key="3">
    <source>
        <dbReference type="Proteomes" id="UP001165122"/>
    </source>
</evidence>
<name>A0A9W7CCP4_9STRA</name>
<feature type="region of interest" description="Disordered" evidence="1">
    <location>
        <begin position="36"/>
        <end position="67"/>
    </location>
</feature>
<comment type="caution">
    <text evidence="2">The sequence shown here is derived from an EMBL/GenBank/DDBJ whole genome shotgun (WGS) entry which is preliminary data.</text>
</comment>
<dbReference type="EMBL" id="BRXW01000056">
    <property type="protein sequence ID" value="GMI03343.1"/>
    <property type="molecule type" value="Genomic_DNA"/>
</dbReference>
<accession>A0A9W7CCP4</accession>
<dbReference type="OrthoDB" id="206800at2759"/>
<keyword evidence="3" id="KW-1185">Reference proteome</keyword>
<evidence type="ECO:0000256" key="1">
    <source>
        <dbReference type="SAM" id="MobiDB-lite"/>
    </source>
</evidence>